<dbReference type="RefSeq" id="WP_143116440.1">
    <property type="nucleotide sequence ID" value="NZ_FOFR01000029.1"/>
</dbReference>
<sequence length="92" mass="9830">MTTIIDDVLVSRTTAGGPPAPSMSGTILAFVAQGRKRIVLGERVYDYRAGQYLVASIDMPITSGRTRWLRSALPYDCAVWSVLAIAGADAVT</sequence>
<name>A0A1H9W078_9PSEU</name>
<reference evidence="3" key="1">
    <citation type="submission" date="2016-10" db="EMBL/GenBank/DDBJ databases">
        <authorList>
            <person name="Varghese N."/>
            <person name="Submissions S."/>
        </authorList>
    </citation>
    <scope>NUCLEOTIDE SEQUENCE [LARGE SCALE GENOMIC DNA]</scope>
    <source>
        <strain evidence="3">CGMCC 4.3525</strain>
    </source>
</reference>
<organism evidence="2 3">
    <name type="scientific">Lentzea xinjiangensis</name>
    <dbReference type="NCBI Taxonomy" id="402600"/>
    <lineage>
        <taxon>Bacteria</taxon>
        <taxon>Bacillati</taxon>
        <taxon>Actinomycetota</taxon>
        <taxon>Actinomycetes</taxon>
        <taxon>Pseudonocardiales</taxon>
        <taxon>Pseudonocardiaceae</taxon>
        <taxon>Lentzea</taxon>
    </lineage>
</organism>
<gene>
    <name evidence="2" type="ORF">SAMN05216188_12958</name>
</gene>
<evidence type="ECO:0000313" key="3">
    <source>
        <dbReference type="Proteomes" id="UP000199352"/>
    </source>
</evidence>
<dbReference type="EMBL" id="FOFR01000029">
    <property type="protein sequence ID" value="SES27325.1"/>
    <property type="molecule type" value="Genomic_DNA"/>
</dbReference>
<keyword evidence="3" id="KW-1185">Reference proteome</keyword>
<dbReference type="InterPro" id="IPR009594">
    <property type="entry name" value="Tscrpt_reg_HTH_AraC_N"/>
</dbReference>
<dbReference type="AlphaFoldDB" id="A0A1H9W078"/>
<accession>A0A1H9W078</accession>
<dbReference type="Proteomes" id="UP000199352">
    <property type="component" value="Unassembled WGS sequence"/>
</dbReference>
<proteinExistence type="predicted"/>
<evidence type="ECO:0000259" key="1">
    <source>
        <dbReference type="Pfam" id="PF06719"/>
    </source>
</evidence>
<dbReference type="OrthoDB" id="34150at2"/>
<evidence type="ECO:0000313" key="2">
    <source>
        <dbReference type="EMBL" id="SES27325.1"/>
    </source>
</evidence>
<feature type="domain" description="Transcription regulator HTH AraC N-terminal" evidence="1">
    <location>
        <begin position="5"/>
        <end position="63"/>
    </location>
</feature>
<dbReference type="STRING" id="402600.SAMN05216188_12958"/>
<protein>
    <submittedName>
        <fullName evidence="2">AraC-type transcriptional regulator N-terminus</fullName>
    </submittedName>
</protein>
<dbReference type="Pfam" id="PF06719">
    <property type="entry name" value="AraC_N"/>
    <property type="match status" value="1"/>
</dbReference>